<comment type="subcellular location">
    <subcellularLocation>
        <location evidence="1">Membrane</location>
        <topology evidence="1">Multi-pass membrane protein</topology>
    </subcellularLocation>
</comment>
<protein>
    <submittedName>
        <fullName evidence="8">LHFPL tetraspan subfamily member 3 protein isoform X1</fullName>
    </submittedName>
</protein>
<dbReference type="GeneID" id="106161895"/>
<dbReference type="OrthoDB" id="5873721at2759"/>
<evidence type="ECO:0000256" key="4">
    <source>
        <dbReference type="ARBA" id="ARBA00023136"/>
    </source>
</evidence>
<dbReference type="Proteomes" id="UP000085678">
    <property type="component" value="Unplaced"/>
</dbReference>
<evidence type="ECO:0000256" key="3">
    <source>
        <dbReference type="ARBA" id="ARBA00022989"/>
    </source>
</evidence>
<reference evidence="8" key="1">
    <citation type="submission" date="2025-08" db="UniProtKB">
        <authorList>
            <consortium name="RefSeq"/>
        </authorList>
    </citation>
    <scope>IDENTIFICATION</scope>
    <source>
        <tissue evidence="8">Gonads</tissue>
    </source>
</reference>
<feature type="transmembrane region" description="Helical" evidence="6">
    <location>
        <begin position="177"/>
        <end position="201"/>
    </location>
</feature>
<feature type="region of interest" description="Disordered" evidence="5">
    <location>
        <begin position="247"/>
        <end position="281"/>
    </location>
</feature>
<dbReference type="FunCoup" id="A0A1S3I979">
    <property type="interactions" value="471"/>
</dbReference>
<evidence type="ECO:0000256" key="5">
    <source>
        <dbReference type="SAM" id="MobiDB-lite"/>
    </source>
</evidence>
<feature type="compositionally biased region" description="Basic and acidic residues" evidence="5">
    <location>
        <begin position="249"/>
        <end position="269"/>
    </location>
</feature>
<dbReference type="Pfam" id="PF10242">
    <property type="entry name" value="L_HMGIC_fpl"/>
    <property type="match status" value="1"/>
</dbReference>
<keyword evidence="7" id="KW-1185">Reference proteome</keyword>
<dbReference type="RefSeq" id="XP_013394421.1">
    <property type="nucleotide sequence ID" value="XM_013538967.1"/>
</dbReference>
<feature type="transmembrane region" description="Helical" evidence="6">
    <location>
        <begin position="128"/>
        <end position="152"/>
    </location>
</feature>
<keyword evidence="2 6" id="KW-0812">Transmembrane</keyword>
<dbReference type="InParanoid" id="A0A1S3I979"/>
<dbReference type="Gene3D" id="1.20.140.150">
    <property type="match status" value="1"/>
</dbReference>
<dbReference type="GO" id="GO:0005886">
    <property type="term" value="C:plasma membrane"/>
    <property type="evidence" value="ECO:0007669"/>
    <property type="project" value="TreeGrafter"/>
</dbReference>
<dbReference type="STRING" id="7574.A0A1S3I979"/>
<dbReference type="PANTHER" id="PTHR12489:SF1">
    <property type="entry name" value="LP10272P"/>
    <property type="match status" value="1"/>
</dbReference>
<keyword evidence="3 6" id="KW-1133">Transmembrane helix</keyword>
<name>A0A1S3I979_LINAN</name>
<feature type="transmembrane region" description="Helical" evidence="6">
    <location>
        <begin position="25"/>
        <end position="46"/>
    </location>
</feature>
<dbReference type="AlphaFoldDB" id="A0A1S3I979"/>
<gene>
    <name evidence="8" type="primary">LOC106161895</name>
</gene>
<evidence type="ECO:0000256" key="6">
    <source>
        <dbReference type="SAM" id="Phobius"/>
    </source>
</evidence>
<evidence type="ECO:0000256" key="2">
    <source>
        <dbReference type="ARBA" id="ARBA00022692"/>
    </source>
</evidence>
<dbReference type="GO" id="GO:0007605">
    <property type="term" value="P:sensory perception of sound"/>
    <property type="evidence" value="ECO:0007669"/>
    <property type="project" value="TreeGrafter"/>
</dbReference>
<keyword evidence="4 6" id="KW-0472">Membrane</keyword>
<dbReference type="PANTHER" id="PTHR12489">
    <property type="entry name" value="LIPOMA HMGIC FUSION PARTNER-LIKE PROTEIN"/>
    <property type="match status" value="1"/>
</dbReference>
<evidence type="ECO:0000313" key="7">
    <source>
        <dbReference type="Proteomes" id="UP000085678"/>
    </source>
</evidence>
<dbReference type="InterPro" id="IPR019372">
    <property type="entry name" value="LHFPL"/>
</dbReference>
<sequence>MYQETTTWESRTYEYHNKYVRNYRAIGVLWAILTVCFVIINIVVFVQPQWIGDTGSIDAAGYGHFGLYRHCALRSNEALVCSGGIDNWDTILSPAFKAATAFIGLSALFILLCICCFLLFFFLRAYYVFYICGTIQALSVLCMFLGCVIYPAGWDHLIVYNVCKGGLYDAGVCQIRWAFILAIIGIFDILFLCILAFVLALKYPKALPTYYKSETMTKSEMNGYHYDTASDKKSNMAINPVMMMPPPPHEADRYSEYSHRSDPARSRRLDPHHKGRSDFQL</sequence>
<proteinExistence type="predicted"/>
<evidence type="ECO:0000256" key="1">
    <source>
        <dbReference type="ARBA" id="ARBA00004141"/>
    </source>
</evidence>
<accession>A0A1S3I979</accession>
<dbReference type="OMA" id="YQTNYIR"/>
<organism evidence="7 8">
    <name type="scientific">Lingula anatina</name>
    <name type="common">Brachiopod</name>
    <name type="synonym">Lingula unguis</name>
    <dbReference type="NCBI Taxonomy" id="7574"/>
    <lineage>
        <taxon>Eukaryota</taxon>
        <taxon>Metazoa</taxon>
        <taxon>Spiralia</taxon>
        <taxon>Lophotrochozoa</taxon>
        <taxon>Brachiopoda</taxon>
        <taxon>Linguliformea</taxon>
        <taxon>Lingulata</taxon>
        <taxon>Lingulida</taxon>
        <taxon>Linguloidea</taxon>
        <taxon>Lingulidae</taxon>
        <taxon>Lingula</taxon>
    </lineage>
</organism>
<evidence type="ECO:0000313" key="8">
    <source>
        <dbReference type="RefSeq" id="XP_013394421.1"/>
    </source>
</evidence>
<feature type="transmembrane region" description="Helical" evidence="6">
    <location>
        <begin position="98"/>
        <end position="121"/>
    </location>
</feature>
<dbReference type="KEGG" id="lak:106161895"/>